<dbReference type="Proteomes" id="UP000046392">
    <property type="component" value="Unplaced"/>
</dbReference>
<protein>
    <submittedName>
        <fullName evidence="3">Uncharacterized protein</fullName>
    </submittedName>
</protein>
<evidence type="ECO:0000256" key="1">
    <source>
        <dbReference type="SAM" id="Coils"/>
    </source>
</evidence>
<organism evidence="2 3">
    <name type="scientific">Strongyloides papillosus</name>
    <name type="common">Intestinal threadworm</name>
    <dbReference type="NCBI Taxonomy" id="174720"/>
    <lineage>
        <taxon>Eukaryota</taxon>
        <taxon>Metazoa</taxon>
        <taxon>Ecdysozoa</taxon>
        <taxon>Nematoda</taxon>
        <taxon>Chromadorea</taxon>
        <taxon>Rhabditida</taxon>
        <taxon>Tylenchina</taxon>
        <taxon>Panagrolaimomorpha</taxon>
        <taxon>Strongyloidoidea</taxon>
        <taxon>Strongyloididae</taxon>
        <taxon>Strongyloides</taxon>
    </lineage>
</organism>
<accession>A0A0N5BD59</accession>
<proteinExistence type="predicted"/>
<dbReference type="Pfam" id="PF07426">
    <property type="entry name" value="Dynactin_p22"/>
    <property type="match status" value="1"/>
</dbReference>
<keyword evidence="2" id="KW-1185">Reference proteome</keyword>
<dbReference type="WBParaSite" id="SPAL_0000394900.1">
    <property type="protein sequence ID" value="SPAL_0000394900.1"/>
    <property type="gene ID" value="SPAL_0000394900"/>
</dbReference>
<sequence length="165" mass="18946">MDPIEALDERLRKLESQVGNSTIIRGSNVVGTIEKLERTLKDKKYGFLLTLNKEDIAHLDKKKIEIEEKDIRDKTVAIYYATEKLKKQCKDLEEVDRLSKTVFDSKAFVNVPSLIEDLRKIDNAMKAISDETSLYSEEAKAMKVELTEVIKELTNRVSKLEALKK</sequence>
<dbReference type="GO" id="GO:0005869">
    <property type="term" value="C:dynactin complex"/>
    <property type="evidence" value="ECO:0007669"/>
    <property type="project" value="InterPro"/>
</dbReference>
<reference evidence="3" key="1">
    <citation type="submission" date="2017-02" db="UniProtKB">
        <authorList>
            <consortium name="WormBaseParasite"/>
        </authorList>
    </citation>
    <scope>IDENTIFICATION</scope>
</reference>
<feature type="coiled-coil region" evidence="1">
    <location>
        <begin position="136"/>
        <end position="163"/>
    </location>
</feature>
<dbReference type="AlphaFoldDB" id="A0A0N5BD59"/>
<dbReference type="InterPro" id="IPR009991">
    <property type="entry name" value="DCTN3"/>
</dbReference>
<name>A0A0N5BD59_STREA</name>
<evidence type="ECO:0000313" key="3">
    <source>
        <dbReference type="WBParaSite" id="SPAL_0000394900.1"/>
    </source>
</evidence>
<keyword evidence="1" id="KW-0175">Coiled coil</keyword>
<evidence type="ECO:0000313" key="2">
    <source>
        <dbReference type="Proteomes" id="UP000046392"/>
    </source>
</evidence>
<dbReference type="GO" id="GO:0061640">
    <property type="term" value="P:cytoskeleton-dependent cytokinesis"/>
    <property type="evidence" value="ECO:0007669"/>
    <property type="project" value="InterPro"/>
</dbReference>